<proteinExistence type="predicted"/>
<evidence type="ECO:0000256" key="1">
    <source>
        <dbReference type="SAM" id="MobiDB-lite"/>
    </source>
</evidence>
<feature type="region of interest" description="Disordered" evidence="1">
    <location>
        <begin position="23"/>
        <end position="64"/>
    </location>
</feature>
<comment type="caution">
    <text evidence="2">The sequence shown here is derived from an EMBL/GenBank/DDBJ whole genome shotgun (WGS) entry which is preliminary data.</text>
</comment>
<sequence length="64" mass="7089">MGEGGGPDQGTLTGLLHARALRLEDESHDGRDHQQHREGELQHEHLARNAGDLQQRAEVWSRGA</sequence>
<gene>
    <name evidence="2" type="ORF">Scani_80250</name>
</gene>
<protein>
    <submittedName>
        <fullName evidence="2">Uncharacterized protein</fullName>
    </submittedName>
</protein>
<dbReference type="AlphaFoldDB" id="A0A640SKI0"/>
<name>A0A640SKI0_9ACTN</name>
<evidence type="ECO:0000313" key="3">
    <source>
        <dbReference type="Proteomes" id="UP000435837"/>
    </source>
</evidence>
<dbReference type="Proteomes" id="UP000435837">
    <property type="component" value="Unassembled WGS sequence"/>
</dbReference>
<reference evidence="2 3" key="1">
    <citation type="submission" date="2019-12" db="EMBL/GenBank/DDBJ databases">
        <title>Whole genome shotgun sequence of Streptomyces caniferus NBRC 15389.</title>
        <authorList>
            <person name="Ichikawa N."/>
            <person name="Kimura A."/>
            <person name="Kitahashi Y."/>
            <person name="Komaki H."/>
            <person name="Tamura T."/>
        </authorList>
    </citation>
    <scope>NUCLEOTIDE SEQUENCE [LARGE SCALE GENOMIC DNA]</scope>
    <source>
        <strain evidence="2 3">NBRC 15389</strain>
    </source>
</reference>
<accession>A0A640SKI0</accession>
<feature type="compositionally biased region" description="Basic and acidic residues" evidence="1">
    <location>
        <begin position="23"/>
        <end position="47"/>
    </location>
</feature>
<organism evidence="2 3">
    <name type="scientific">Streptomyces caniferus</name>
    <dbReference type="NCBI Taxonomy" id="285557"/>
    <lineage>
        <taxon>Bacteria</taxon>
        <taxon>Bacillati</taxon>
        <taxon>Actinomycetota</taxon>
        <taxon>Actinomycetes</taxon>
        <taxon>Kitasatosporales</taxon>
        <taxon>Streptomycetaceae</taxon>
        <taxon>Streptomyces</taxon>
    </lineage>
</organism>
<evidence type="ECO:0000313" key="2">
    <source>
        <dbReference type="EMBL" id="GFE11757.1"/>
    </source>
</evidence>
<dbReference type="EMBL" id="BLIN01000007">
    <property type="protein sequence ID" value="GFE11757.1"/>
    <property type="molecule type" value="Genomic_DNA"/>
</dbReference>